<name>A0A8J8GNQ3_9EURY</name>
<dbReference type="AlphaFoldDB" id="A0A8J8GNQ3"/>
<proteinExistence type="predicted"/>
<comment type="caution">
    <text evidence="1">The sequence shown here is derived from an EMBL/GenBank/DDBJ whole genome shotgun (WGS) entry which is preliminary data.</text>
</comment>
<dbReference type="EMBL" id="JABURA010000001">
    <property type="protein sequence ID" value="NUB91172.1"/>
    <property type="molecule type" value="Genomic_DNA"/>
</dbReference>
<reference evidence="1" key="1">
    <citation type="submission" date="2020-06" db="EMBL/GenBank/DDBJ databases">
        <title>Haloterrigena sp. nov., an extremely halophilic archaeon isolated from a saline sediment.</title>
        <authorList>
            <person name="Liu B.-B."/>
        </authorList>
    </citation>
    <scope>NUCLEOTIDE SEQUENCE</scope>
    <source>
        <strain evidence="1">SYSU A121-1</strain>
    </source>
</reference>
<evidence type="ECO:0000313" key="2">
    <source>
        <dbReference type="Proteomes" id="UP000728647"/>
    </source>
</evidence>
<accession>A0A8J8GNQ3</accession>
<sequence>MADHRLWLNTIVMKALQQGRDVSIEKADDYGFHILIDDVPITESERVPEQDEGLPWEGLEYPLLHRRSRRRDRKPSDRALEKIEEVLGDGIE</sequence>
<dbReference type="Proteomes" id="UP000728647">
    <property type="component" value="Unassembled WGS sequence"/>
</dbReference>
<organism evidence="1 2">
    <name type="scientific">Haloterrigena gelatinilytica</name>
    <dbReference type="NCBI Taxonomy" id="2741724"/>
    <lineage>
        <taxon>Archaea</taxon>
        <taxon>Methanobacteriati</taxon>
        <taxon>Methanobacteriota</taxon>
        <taxon>Stenosarchaea group</taxon>
        <taxon>Halobacteria</taxon>
        <taxon>Halobacteriales</taxon>
        <taxon>Natrialbaceae</taxon>
        <taxon>Haloterrigena</taxon>
    </lineage>
</organism>
<gene>
    <name evidence="1" type="ORF">HT576_09080</name>
</gene>
<evidence type="ECO:0000313" key="1">
    <source>
        <dbReference type="EMBL" id="NUB91172.1"/>
    </source>
</evidence>
<dbReference type="RefSeq" id="WP_174701836.1">
    <property type="nucleotide sequence ID" value="NZ_JABURA010000001.1"/>
</dbReference>
<protein>
    <submittedName>
        <fullName evidence="1">Uncharacterized protein</fullName>
    </submittedName>
</protein>